<dbReference type="SUPFAM" id="SSF90123">
    <property type="entry name" value="ABC transporter transmembrane region"/>
    <property type="match status" value="2"/>
</dbReference>
<dbReference type="Proteomes" id="UP001445335">
    <property type="component" value="Unassembled WGS sequence"/>
</dbReference>
<feature type="domain" description="ABC transporter" evidence="11">
    <location>
        <begin position="1070"/>
        <end position="1309"/>
    </location>
</feature>
<dbReference type="PROSITE" id="PS50929">
    <property type="entry name" value="ABC_TM1F"/>
    <property type="match status" value="2"/>
</dbReference>
<dbReference type="Gene3D" id="1.20.1560.10">
    <property type="entry name" value="ABC transporter type 1, transmembrane domain"/>
    <property type="match status" value="2"/>
</dbReference>
<evidence type="ECO:0000256" key="3">
    <source>
        <dbReference type="ARBA" id="ARBA00022448"/>
    </source>
</evidence>
<dbReference type="InterPro" id="IPR011527">
    <property type="entry name" value="ABC1_TM_dom"/>
</dbReference>
<feature type="domain" description="ABC transmembrane type-1" evidence="12">
    <location>
        <begin position="774"/>
        <end position="1032"/>
    </location>
</feature>
<dbReference type="InterPro" id="IPR050173">
    <property type="entry name" value="ABC_transporter_C-like"/>
</dbReference>
<comment type="similarity">
    <text evidence="2">Belongs to the ABC transporter superfamily. ABCC family. Conjugate transporter (TC 3.A.1.208) subfamily.</text>
</comment>
<dbReference type="InterPro" id="IPR044746">
    <property type="entry name" value="ABCC_6TM_D1"/>
</dbReference>
<evidence type="ECO:0000256" key="1">
    <source>
        <dbReference type="ARBA" id="ARBA00004141"/>
    </source>
</evidence>
<dbReference type="FunFam" id="3.40.50.300:FF:000838">
    <property type="entry name" value="ABC multidrug transporter (Eurofung)"/>
    <property type="match status" value="1"/>
</dbReference>
<sequence length="1317" mass="141729">MGRTDAPAGAGNAAVMKQPSFGKSAPEWRSPEWYAQRGFDRPVGAENAGLCSRITFSWVWPLLQRGNAQSIREDTAQAFVREDTRAWRLAAEFDAVYDRLRAGRTVGSQSNLLGWAMVRLYWPRMTLQSFWTLSEIGMRLASAVLLRQFIGWLTGVTSHGPADYPLWKGWVLAAALGSTGYILCFIHHQLFWVGMRTGYVMRQQAIAAVYAKVLRLNSASIGDVSAGKVVNLVSNDVRRFDDSAVFWVFLWAGPLELVIVLALLIELLGPAAAFAGIASLLLVIPLQGALVSFIGRIRANTARFTDERVRLAGEAIAGSLAVKMLGWEVAMLEALRGIRTQEARHAIKMARIRACNMALFFAIMPVVSFITFAVVRAQEGGLNVAAVIFALALLRLPQLYMCTFFVRGVETVSELRISLRRLSGFLSLPEPPPPAQSQPGADLPESAAIALRGADFDWDNWAGLPPRSGILYGGERERNSRRSLGIGSRRSLDVGARGHEGPTLGGVRFTVPTGQLVGICGEAFGGPLVRGRLAYCSQVPWIVSGTVRENITFGAAWNAERYTRVLAACALEDDLDALPAGDASELGERGLNLSGGQKARLALARAAYSWTDVVLLDDPLSAVDARVARVLFDECLGPNGLMKGRTRLLVTHQRQFLPACDRVLGPERRLPNTFRTLDSAQVSRDPLSEGPSGGPSAGSGAGSLRGRESGLSRAARGGGSGEDGKLIADELRMAGGVTFEVYWDYCRYMGLPAAGFVVTALVVGQAAYLGSEYWLVNWSAASPQRQMDLFWLWGYAVLTAVVVFISIVRALAFFEATFGAATRMNLEMSARVLRAPLAFFHTNPAGRVLNRFSKDQGAADDLLPQVLFDAVQSLFMVVGAILLVVIAVPWVLPVLLPLMIGFVWCRHVYMAASRDVKRFDNTTRSPVYAFVSSTLKGLPTIRAFGAQARFRSQFTAALDANGAWWFAFISTARWVGFRLDLIASVILTAGCILVMAIYQKVSPRLVGLALGQVLNLSGTMQWAVRQSAEAENNMTSVERLLEYTRLPQEPPRVEEGGGVPPAGWPGNGAIEYQGVSAIYRPGLPPVLRDLTFCIPGGASCGVVGRTGSGKSSLMLTLFRLIPVTAGRVLLGGVDIASVGLDALRSHLAIIPQDPVLFSGSLRSNMDPRGAQPDAALWAVLKAVQLGSAVRRLGGLDARMAEAGDNLSVGQRQLFCLARALLADAAVLALDEATANVDRATDATIQRALRAAVAGDGSRSRRTLLVIAHRIDTIMDCDTLLVLSAGRLVEQGAPAELAARPGGAFARLARAATAAAAS</sequence>
<evidence type="ECO:0000256" key="4">
    <source>
        <dbReference type="ARBA" id="ARBA00022692"/>
    </source>
</evidence>
<evidence type="ECO:0000256" key="10">
    <source>
        <dbReference type="SAM" id="Phobius"/>
    </source>
</evidence>
<organism evidence="13 14">
    <name type="scientific">Elliptochloris bilobata</name>
    <dbReference type="NCBI Taxonomy" id="381761"/>
    <lineage>
        <taxon>Eukaryota</taxon>
        <taxon>Viridiplantae</taxon>
        <taxon>Chlorophyta</taxon>
        <taxon>core chlorophytes</taxon>
        <taxon>Trebouxiophyceae</taxon>
        <taxon>Trebouxiophyceae incertae sedis</taxon>
        <taxon>Elliptochloris clade</taxon>
        <taxon>Elliptochloris</taxon>
    </lineage>
</organism>
<feature type="transmembrane region" description="Helical" evidence="10">
    <location>
        <begin position="748"/>
        <end position="770"/>
    </location>
</feature>
<dbReference type="InterPro" id="IPR003593">
    <property type="entry name" value="AAA+_ATPase"/>
</dbReference>
<dbReference type="EMBL" id="JALJOU010000017">
    <property type="protein sequence ID" value="KAK9839290.1"/>
    <property type="molecule type" value="Genomic_DNA"/>
</dbReference>
<evidence type="ECO:0000259" key="12">
    <source>
        <dbReference type="PROSITE" id="PS50929"/>
    </source>
</evidence>
<evidence type="ECO:0000259" key="11">
    <source>
        <dbReference type="PROSITE" id="PS50893"/>
    </source>
</evidence>
<dbReference type="GO" id="GO:0140359">
    <property type="term" value="F:ABC-type transporter activity"/>
    <property type="evidence" value="ECO:0007669"/>
    <property type="project" value="InterPro"/>
</dbReference>
<evidence type="ECO:0000313" key="13">
    <source>
        <dbReference type="EMBL" id="KAK9839290.1"/>
    </source>
</evidence>
<feature type="region of interest" description="Disordered" evidence="9">
    <location>
        <begin position="1"/>
        <end position="27"/>
    </location>
</feature>
<keyword evidence="14" id="KW-1185">Reference proteome</keyword>
<feature type="transmembrane region" description="Helical" evidence="10">
    <location>
        <begin position="790"/>
        <end position="814"/>
    </location>
</feature>
<evidence type="ECO:0000256" key="2">
    <source>
        <dbReference type="ARBA" id="ARBA00009726"/>
    </source>
</evidence>
<dbReference type="InterPro" id="IPR044726">
    <property type="entry name" value="ABCC_6TM_D2"/>
</dbReference>
<keyword evidence="4 10" id="KW-0812">Transmembrane</keyword>
<evidence type="ECO:0000256" key="8">
    <source>
        <dbReference type="ARBA" id="ARBA00023136"/>
    </source>
</evidence>
<dbReference type="FunFam" id="1.20.1560.10:FF:000010">
    <property type="entry name" value="Multidrug resistance-associated ABC transporter"/>
    <property type="match status" value="1"/>
</dbReference>
<feature type="compositionally biased region" description="Gly residues" evidence="9">
    <location>
        <begin position="691"/>
        <end position="703"/>
    </location>
</feature>
<evidence type="ECO:0000256" key="6">
    <source>
        <dbReference type="ARBA" id="ARBA00022840"/>
    </source>
</evidence>
<dbReference type="InterPro" id="IPR003439">
    <property type="entry name" value="ABC_transporter-like_ATP-bd"/>
</dbReference>
<dbReference type="InterPro" id="IPR027417">
    <property type="entry name" value="P-loop_NTPase"/>
</dbReference>
<feature type="transmembrane region" description="Helical" evidence="10">
    <location>
        <begin position="271"/>
        <end position="294"/>
    </location>
</feature>
<feature type="transmembrane region" description="Helical" evidence="10">
    <location>
        <begin position="244"/>
        <end position="265"/>
    </location>
</feature>
<dbReference type="CDD" id="cd03244">
    <property type="entry name" value="ABCC_MRP_domain2"/>
    <property type="match status" value="1"/>
</dbReference>
<dbReference type="Pfam" id="PF00005">
    <property type="entry name" value="ABC_tran"/>
    <property type="match status" value="2"/>
</dbReference>
<keyword evidence="3" id="KW-0813">Transport</keyword>
<dbReference type="SMART" id="SM00382">
    <property type="entry name" value="AAA"/>
    <property type="match status" value="2"/>
</dbReference>
<keyword evidence="6" id="KW-0067">ATP-binding</keyword>
<protein>
    <submittedName>
        <fullName evidence="13">Uncharacterized protein</fullName>
    </submittedName>
</protein>
<dbReference type="CDD" id="cd18579">
    <property type="entry name" value="ABC_6TM_ABCC_D1"/>
    <property type="match status" value="1"/>
</dbReference>
<proteinExistence type="inferred from homology"/>
<feature type="transmembrane region" description="Helical" evidence="10">
    <location>
        <begin position="866"/>
        <end position="888"/>
    </location>
</feature>
<name>A0AAW1RZW6_9CHLO</name>
<dbReference type="GO" id="GO:0016887">
    <property type="term" value="F:ATP hydrolysis activity"/>
    <property type="evidence" value="ECO:0007669"/>
    <property type="project" value="InterPro"/>
</dbReference>
<dbReference type="PROSITE" id="PS50893">
    <property type="entry name" value="ABC_TRANSPORTER_2"/>
    <property type="match status" value="2"/>
</dbReference>
<keyword evidence="5" id="KW-0547">Nucleotide-binding</keyword>
<keyword evidence="7 10" id="KW-1133">Transmembrane helix</keyword>
<dbReference type="GO" id="GO:0005524">
    <property type="term" value="F:ATP binding"/>
    <property type="evidence" value="ECO:0007669"/>
    <property type="project" value="UniProtKB-KW"/>
</dbReference>
<dbReference type="PANTHER" id="PTHR24223">
    <property type="entry name" value="ATP-BINDING CASSETTE SUB-FAMILY C"/>
    <property type="match status" value="1"/>
</dbReference>
<evidence type="ECO:0000256" key="7">
    <source>
        <dbReference type="ARBA" id="ARBA00022989"/>
    </source>
</evidence>
<feature type="domain" description="ABC transmembrane type-1" evidence="12">
    <location>
        <begin position="130"/>
        <end position="394"/>
    </location>
</feature>
<feature type="transmembrane region" description="Helical" evidence="10">
    <location>
        <begin position="129"/>
        <end position="150"/>
    </location>
</feature>
<dbReference type="Pfam" id="PF00664">
    <property type="entry name" value="ABC_membrane"/>
    <property type="match status" value="2"/>
</dbReference>
<dbReference type="SUPFAM" id="SSF52540">
    <property type="entry name" value="P-loop containing nucleoside triphosphate hydrolases"/>
    <property type="match status" value="2"/>
</dbReference>
<dbReference type="PROSITE" id="PS00211">
    <property type="entry name" value="ABC_TRANSPORTER_1"/>
    <property type="match status" value="2"/>
</dbReference>
<dbReference type="Gene3D" id="3.40.50.300">
    <property type="entry name" value="P-loop containing nucleotide triphosphate hydrolases"/>
    <property type="match status" value="2"/>
</dbReference>
<comment type="caution">
    <text evidence="13">The sequence shown here is derived from an EMBL/GenBank/DDBJ whole genome shotgun (WGS) entry which is preliminary data.</text>
</comment>
<dbReference type="InterPro" id="IPR036640">
    <property type="entry name" value="ABC1_TM_sf"/>
</dbReference>
<feature type="transmembrane region" description="Helical" evidence="10">
    <location>
        <begin position="381"/>
        <end position="406"/>
    </location>
</feature>
<dbReference type="GO" id="GO:0016020">
    <property type="term" value="C:membrane"/>
    <property type="evidence" value="ECO:0007669"/>
    <property type="project" value="UniProtKB-SubCell"/>
</dbReference>
<feature type="transmembrane region" description="Helical" evidence="10">
    <location>
        <begin position="354"/>
        <end position="375"/>
    </location>
</feature>
<reference evidence="13 14" key="1">
    <citation type="journal article" date="2024" name="Nat. Commun.">
        <title>Phylogenomics reveals the evolutionary origins of lichenization in chlorophyte algae.</title>
        <authorList>
            <person name="Puginier C."/>
            <person name="Libourel C."/>
            <person name="Otte J."/>
            <person name="Skaloud P."/>
            <person name="Haon M."/>
            <person name="Grisel S."/>
            <person name="Petersen M."/>
            <person name="Berrin J.G."/>
            <person name="Delaux P.M."/>
            <person name="Dal Grande F."/>
            <person name="Keller J."/>
        </authorList>
    </citation>
    <scope>NUCLEOTIDE SEQUENCE [LARGE SCALE GENOMIC DNA]</scope>
    <source>
        <strain evidence="13 14">SAG 245.80</strain>
    </source>
</reference>
<evidence type="ECO:0000256" key="9">
    <source>
        <dbReference type="SAM" id="MobiDB-lite"/>
    </source>
</evidence>
<evidence type="ECO:0000313" key="14">
    <source>
        <dbReference type="Proteomes" id="UP001445335"/>
    </source>
</evidence>
<dbReference type="CDD" id="cd18580">
    <property type="entry name" value="ABC_6TM_ABCC_D2"/>
    <property type="match status" value="1"/>
</dbReference>
<comment type="subcellular location">
    <subcellularLocation>
        <location evidence="1">Membrane</location>
        <topology evidence="1">Multi-pass membrane protein</topology>
    </subcellularLocation>
</comment>
<accession>A0AAW1RZW6</accession>
<feature type="region of interest" description="Disordered" evidence="9">
    <location>
        <begin position="680"/>
        <end position="720"/>
    </location>
</feature>
<evidence type="ECO:0000256" key="5">
    <source>
        <dbReference type="ARBA" id="ARBA00022741"/>
    </source>
</evidence>
<dbReference type="PANTHER" id="PTHR24223:SF453">
    <property type="entry name" value="ABC TRANSPORTER"/>
    <property type="match status" value="1"/>
</dbReference>
<feature type="domain" description="ABC transporter" evidence="11">
    <location>
        <begin position="451"/>
        <end position="704"/>
    </location>
</feature>
<gene>
    <name evidence="13" type="ORF">WJX81_005816</name>
</gene>
<dbReference type="InterPro" id="IPR017871">
    <property type="entry name" value="ABC_transporter-like_CS"/>
</dbReference>
<keyword evidence="8 10" id="KW-0472">Membrane</keyword>
<feature type="transmembrane region" description="Helical" evidence="10">
    <location>
        <begin position="170"/>
        <end position="193"/>
    </location>
</feature>